<accession>A0A2R6B4U7</accession>
<gene>
    <name evidence="1" type="ORF">B9Q06_11420</name>
</gene>
<organism evidence="1 2">
    <name type="scientific">Candidatus Marsarchaeota G2 archaeon ECH_B_2</name>
    <dbReference type="NCBI Taxonomy" id="1978160"/>
    <lineage>
        <taxon>Archaea</taxon>
        <taxon>Candidatus Marsarchaeota</taxon>
        <taxon>Candidatus Marsarchaeota group 2</taxon>
    </lineage>
</organism>
<evidence type="ECO:0000313" key="1">
    <source>
        <dbReference type="EMBL" id="PSN93674.1"/>
    </source>
</evidence>
<proteinExistence type="predicted"/>
<sequence>MEDLDVRGLIWRGETRKRMIQLYGYLFSELRRVLEWKFEKRGKRLTRCLLEYLSRVFPAWWSQQGFDVGDCGFRSPGMVSVWTMTIMLAWCS</sequence>
<evidence type="ECO:0000313" key="2">
    <source>
        <dbReference type="Proteomes" id="UP000241284"/>
    </source>
</evidence>
<comment type="caution">
    <text evidence="1">The sequence shown here is derived from an EMBL/GenBank/DDBJ whole genome shotgun (WGS) entry which is preliminary data.</text>
</comment>
<dbReference type="EMBL" id="NEXH01000042">
    <property type="protein sequence ID" value="PSN93674.1"/>
    <property type="molecule type" value="Genomic_DNA"/>
</dbReference>
<dbReference type="Proteomes" id="UP000241284">
    <property type="component" value="Unassembled WGS sequence"/>
</dbReference>
<dbReference type="AlphaFoldDB" id="A0A2R6B4U7"/>
<reference evidence="1 2" key="1">
    <citation type="submission" date="2017-04" db="EMBL/GenBank/DDBJ databases">
        <title>Novel microbial lineages endemic to geothermal iron-oxide mats fill important gaps in the evolutionary history of Archaea.</title>
        <authorList>
            <person name="Jay Z.J."/>
            <person name="Beam J.P."/>
            <person name="Dlakic M."/>
            <person name="Rusch D.B."/>
            <person name="Kozubal M.A."/>
            <person name="Inskeep W.P."/>
        </authorList>
    </citation>
    <scope>NUCLEOTIDE SEQUENCE [LARGE SCALE GENOMIC DNA]</scope>
    <source>
        <strain evidence="1">ECH_B_2</strain>
    </source>
</reference>
<protein>
    <submittedName>
        <fullName evidence="1">Uncharacterized protein</fullName>
    </submittedName>
</protein>
<name>A0A2R6B4U7_9ARCH</name>